<dbReference type="HOGENOM" id="CLU_085279_0_0_9"/>
<organism evidence="1 2">
    <name type="scientific">Paenibacillus beijingensis</name>
    <dbReference type="NCBI Taxonomy" id="1126833"/>
    <lineage>
        <taxon>Bacteria</taxon>
        <taxon>Bacillati</taxon>
        <taxon>Bacillota</taxon>
        <taxon>Bacilli</taxon>
        <taxon>Bacillales</taxon>
        <taxon>Paenibacillaceae</taxon>
        <taxon>Paenibacillus</taxon>
    </lineage>
</organism>
<dbReference type="PANTHER" id="PTHR14911">
    <property type="entry name" value="THUMP DOMAIN-CONTAINING"/>
    <property type="match status" value="1"/>
</dbReference>
<dbReference type="PANTHER" id="PTHR14911:SF13">
    <property type="entry name" value="TRNA (GUANINE(6)-N2)-METHYLTRANSFERASE THUMP3"/>
    <property type="match status" value="1"/>
</dbReference>
<evidence type="ECO:0000313" key="2">
    <source>
        <dbReference type="Proteomes" id="UP000032633"/>
    </source>
</evidence>
<dbReference type="GO" id="GO:0016423">
    <property type="term" value="F:tRNA (guanine) methyltransferase activity"/>
    <property type="evidence" value="ECO:0007669"/>
    <property type="project" value="TreeGrafter"/>
</dbReference>
<reference evidence="2" key="2">
    <citation type="submission" date="2015-03" db="EMBL/GenBank/DDBJ databases">
        <title>Genome sequence of Paenibacillus beijingensis strain DSM 24997T.</title>
        <authorList>
            <person name="Kwak Y."/>
            <person name="Shin J.-H."/>
        </authorList>
    </citation>
    <scope>NUCLEOTIDE SEQUENCE [LARGE SCALE GENOMIC DNA]</scope>
    <source>
        <strain evidence="2">DSM 24997</strain>
    </source>
</reference>
<gene>
    <name evidence="1" type="ORF">VN24_15115</name>
</gene>
<proteinExistence type="predicted"/>
<sequence>MDAWNGEWVMFIYTFACHENEAGLCGMEQRALVGAFEAEGAGYIRSVREIDPGRSPFIKERMRIEGEFESIGELKEAASAMELGGETFKVRWLDIDSSAKLEYTERLALEREVGACIRGQADMRRPQRLIGAARLDGKWMIGALTEAGSAWRAHVDKPRQYSTALGVRTARAVANIAVPDPRGIRAVDPCCGIGTVLLEAWSMGIDMDGFEINPLAARGARENMSYFGYPPQRVRLGDMRAVTERYDAAVLDMPYNLCSVSPRGEQLEILRSLRSMAARAVVISTEPVEPLLAEAGFDIEGRCEMRKGEGAFKRQLFLCQ</sequence>
<dbReference type="GO" id="GO:0030488">
    <property type="term" value="P:tRNA methylation"/>
    <property type="evidence" value="ECO:0007669"/>
    <property type="project" value="TreeGrafter"/>
</dbReference>
<dbReference type="OrthoDB" id="9791556at2"/>
<protein>
    <recommendedName>
        <fullName evidence="3">RNA methyltransferase</fullName>
    </recommendedName>
</protein>
<dbReference type="PATRIC" id="fig|1126833.4.peg.3311"/>
<dbReference type="CDD" id="cd02440">
    <property type="entry name" value="AdoMet_MTases"/>
    <property type="match status" value="1"/>
</dbReference>
<dbReference type="Gene3D" id="3.40.50.150">
    <property type="entry name" value="Vaccinia Virus protein VP39"/>
    <property type="match status" value="1"/>
</dbReference>
<dbReference type="SUPFAM" id="SSF53335">
    <property type="entry name" value="S-adenosyl-L-methionine-dependent methyltransferases"/>
    <property type="match status" value="1"/>
</dbReference>
<name>A0A0D5NK88_9BACL</name>
<dbReference type="InterPro" id="IPR029063">
    <property type="entry name" value="SAM-dependent_MTases_sf"/>
</dbReference>
<evidence type="ECO:0000313" key="1">
    <source>
        <dbReference type="EMBL" id="AJY75646.1"/>
    </source>
</evidence>
<reference evidence="1 2" key="1">
    <citation type="journal article" date="2015" name="J. Biotechnol.">
        <title>Complete genome sequence of Paenibacillus beijingensis 7188(T) (=DSM 24997(T)), a novel rhizobacterium from jujube garden soil.</title>
        <authorList>
            <person name="Kwak Y."/>
            <person name="Shin J.H."/>
        </authorList>
    </citation>
    <scope>NUCLEOTIDE SEQUENCE [LARGE SCALE GENOMIC DNA]</scope>
    <source>
        <strain evidence="1 2">DSM 24997</strain>
    </source>
</reference>
<accession>A0A0D5NK88</accession>
<keyword evidence="2" id="KW-1185">Reference proteome</keyword>
<dbReference type="RefSeq" id="WP_045671074.1">
    <property type="nucleotide sequence ID" value="NZ_CP011058.1"/>
</dbReference>
<dbReference type="EMBL" id="CP011058">
    <property type="protein sequence ID" value="AJY75646.1"/>
    <property type="molecule type" value="Genomic_DNA"/>
</dbReference>
<dbReference type="STRING" id="1126833.VN24_15115"/>
<dbReference type="AlphaFoldDB" id="A0A0D5NK88"/>
<dbReference type="Proteomes" id="UP000032633">
    <property type="component" value="Chromosome"/>
</dbReference>
<dbReference type="KEGG" id="pbj:VN24_15115"/>
<evidence type="ECO:0008006" key="3">
    <source>
        <dbReference type="Google" id="ProtNLM"/>
    </source>
</evidence>